<organism evidence="1 2">
    <name type="scientific">Octopus vulgaris</name>
    <name type="common">Common octopus</name>
    <dbReference type="NCBI Taxonomy" id="6645"/>
    <lineage>
        <taxon>Eukaryota</taxon>
        <taxon>Metazoa</taxon>
        <taxon>Spiralia</taxon>
        <taxon>Lophotrochozoa</taxon>
        <taxon>Mollusca</taxon>
        <taxon>Cephalopoda</taxon>
        <taxon>Coleoidea</taxon>
        <taxon>Octopodiformes</taxon>
        <taxon>Octopoda</taxon>
        <taxon>Incirrata</taxon>
        <taxon>Octopodidae</taxon>
        <taxon>Octopus</taxon>
    </lineage>
</organism>
<proteinExistence type="predicted"/>
<evidence type="ECO:0000313" key="1">
    <source>
        <dbReference type="EMBL" id="CAI9717866.1"/>
    </source>
</evidence>
<protein>
    <submittedName>
        <fullName evidence="1">Uncharacterized protein</fullName>
    </submittedName>
</protein>
<reference evidence="1" key="1">
    <citation type="submission" date="2023-08" db="EMBL/GenBank/DDBJ databases">
        <authorList>
            <person name="Alioto T."/>
            <person name="Alioto T."/>
            <person name="Gomez Garrido J."/>
        </authorList>
    </citation>
    <scope>NUCLEOTIDE SEQUENCE</scope>
</reference>
<dbReference type="AlphaFoldDB" id="A0AA36ALZ3"/>
<gene>
    <name evidence="1" type="ORF">OCTVUL_1B020591</name>
</gene>
<name>A0AA36ALZ3_OCTVU</name>
<dbReference type="Proteomes" id="UP001162480">
    <property type="component" value="Chromosome 2"/>
</dbReference>
<sequence>MTVDLTSVKHHKTPGLLLRHSADWSTKPKRNRQYYAQVDVSSLCCCSSNGKSLTFYLDVCDNWTKGPN</sequence>
<keyword evidence="2" id="KW-1185">Reference proteome</keyword>
<evidence type="ECO:0000313" key="2">
    <source>
        <dbReference type="Proteomes" id="UP001162480"/>
    </source>
</evidence>
<dbReference type="EMBL" id="OX597815">
    <property type="protein sequence ID" value="CAI9717866.1"/>
    <property type="molecule type" value="Genomic_DNA"/>
</dbReference>
<accession>A0AA36ALZ3</accession>